<evidence type="ECO:0000313" key="2">
    <source>
        <dbReference type="EMBL" id="GLI67904.1"/>
    </source>
</evidence>
<proteinExistence type="predicted"/>
<dbReference type="PANTHER" id="PTHR36529:SF1">
    <property type="entry name" value="GLYCOSYLTRANSFERASE"/>
    <property type="match status" value="1"/>
</dbReference>
<dbReference type="SUPFAM" id="SSF53448">
    <property type="entry name" value="Nucleotide-diphospho-sugar transferases"/>
    <property type="match status" value="1"/>
</dbReference>
<gene>
    <name evidence="2" type="ORF">VaNZ11_012230</name>
</gene>
<name>A0ABQ5SDP0_9CHLO</name>
<feature type="region of interest" description="Disordered" evidence="1">
    <location>
        <begin position="56"/>
        <end position="75"/>
    </location>
</feature>
<organism evidence="2 3">
    <name type="scientific">Volvox africanus</name>
    <dbReference type="NCBI Taxonomy" id="51714"/>
    <lineage>
        <taxon>Eukaryota</taxon>
        <taxon>Viridiplantae</taxon>
        <taxon>Chlorophyta</taxon>
        <taxon>core chlorophytes</taxon>
        <taxon>Chlorophyceae</taxon>
        <taxon>CS clade</taxon>
        <taxon>Chlamydomonadales</taxon>
        <taxon>Volvocaceae</taxon>
        <taxon>Volvox</taxon>
    </lineage>
</organism>
<dbReference type="InterPro" id="IPR029044">
    <property type="entry name" value="Nucleotide-diphossugar_trans"/>
</dbReference>
<evidence type="ECO:0000313" key="3">
    <source>
        <dbReference type="Proteomes" id="UP001165090"/>
    </source>
</evidence>
<dbReference type="Proteomes" id="UP001165090">
    <property type="component" value="Unassembled WGS sequence"/>
</dbReference>
<reference evidence="2 3" key="1">
    <citation type="journal article" date="2023" name="IScience">
        <title>Expanded male sex-determining region conserved during the evolution of homothallism in the green alga Volvox.</title>
        <authorList>
            <person name="Yamamoto K."/>
            <person name="Matsuzaki R."/>
            <person name="Mahakham W."/>
            <person name="Heman W."/>
            <person name="Sekimoto H."/>
            <person name="Kawachi M."/>
            <person name="Minakuchi Y."/>
            <person name="Toyoda A."/>
            <person name="Nozaki H."/>
        </authorList>
    </citation>
    <scope>NUCLEOTIDE SEQUENCE [LARGE SCALE GENOMIC DNA]</scope>
    <source>
        <strain evidence="2 3">NIES-4468</strain>
    </source>
</reference>
<dbReference type="EMBL" id="BSDZ01000079">
    <property type="protein sequence ID" value="GLI67904.1"/>
    <property type="molecule type" value="Genomic_DNA"/>
</dbReference>
<evidence type="ECO:0000256" key="1">
    <source>
        <dbReference type="SAM" id="MobiDB-lite"/>
    </source>
</evidence>
<keyword evidence="3" id="KW-1185">Reference proteome</keyword>
<dbReference type="Gene3D" id="3.90.550.10">
    <property type="entry name" value="Spore Coat Polysaccharide Biosynthesis Protein SpsA, Chain A"/>
    <property type="match status" value="1"/>
</dbReference>
<comment type="caution">
    <text evidence="2">The sequence shown here is derived from an EMBL/GenBank/DDBJ whole genome shotgun (WGS) entry which is preliminary data.</text>
</comment>
<evidence type="ECO:0008006" key="4">
    <source>
        <dbReference type="Google" id="ProtNLM"/>
    </source>
</evidence>
<accession>A0ABQ5SDP0</accession>
<dbReference type="Pfam" id="PF09837">
    <property type="entry name" value="DUF2064"/>
    <property type="match status" value="1"/>
</dbReference>
<sequence>MRSARPPDKCSCQDWADVFVYHSSADATSDVASWLAREGLNLPCRPQLGLRIGSTCADGSSGAGPDGPSNSEPDLGDKMFAAMLEVFPCQSSKDGPAGKVLIVGTDIPDITAPLLRHAAQALDEHDMVIGPSLDGGYYLLGLTRLEPRLFQEMRWSTESVLADTLERATSSGLRVAPRSWLPCLRDVDTLQDLAEWVASCGTSRPVSDAAQADFNTNLSFSQSPESHERQPVSARQPHRQETLCGGQPLHASGTEKAPIPPHLKAAGPPDGPMDLNIKQRRLLEVSQRVLKQAATREVTRTVSNLGSVEDDRRR</sequence>
<dbReference type="InterPro" id="IPR018641">
    <property type="entry name" value="Trfase_1_rSAM/seldom-assoc"/>
</dbReference>
<protein>
    <recommendedName>
        <fullName evidence="4">Glycosyltransferase</fullName>
    </recommendedName>
</protein>
<dbReference type="PANTHER" id="PTHR36529">
    <property type="entry name" value="SLL1095 PROTEIN"/>
    <property type="match status" value="1"/>
</dbReference>
<feature type="region of interest" description="Disordered" evidence="1">
    <location>
        <begin position="218"/>
        <end position="275"/>
    </location>
</feature>